<dbReference type="SUPFAM" id="SSF53850">
    <property type="entry name" value="Periplasmic binding protein-like II"/>
    <property type="match status" value="1"/>
</dbReference>
<accession>A0ABW4YRI9</accession>
<evidence type="ECO:0000313" key="4">
    <source>
        <dbReference type="Proteomes" id="UP001597362"/>
    </source>
</evidence>
<protein>
    <submittedName>
        <fullName evidence="3">Extracellular solute-binding protein</fullName>
    </submittedName>
</protein>
<dbReference type="Gene3D" id="3.40.190.10">
    <property type="entry name" value="Periplasmic binding protein-like II"/>
    <property type="match status" value="2"/>
</dbReference>
<evidence type="ECO:0000256" key="1">
    <source>
        <dbReference type="SAM" id="MobiDB-lite"/>
    </source>
</evidence>
<dbReference type="PANTHER" id="PTHR43649:SF12">
    <property type="entry name" value="DIACETYLCHITOBIOSE BINDING PROTEIN DASA"/>
    <property type="match status" value="1"/>
</dbReference>
<organism evidence="3 4">
    <name type="scientific">Paenibacillus yanchengensis</name>
    <dbReference type="NCBI Taxonomy" id="2035833"/>
    <lineage>
        <taxon>Bacteria</taxon>
        <taxon>Bacillati</taxon>
        <taxon>Bacillota</taxon>
        <taxon>Bacilli</taxon>
        <taxon>Bacillales</taxon>
        <taxon>Paenibacillaceae</taxon>
        <taxon>Paenibacillus</taxon>
    </lineage>
</organism>
<name>A0ABW4YRI9_9BACL</name>
<feature type="compositionally biased region" description="Basic and acidic residues" evidence="1">
    <location>
        <begin position="32"/>
        <end position="42"/>
    </location>
</feature>
<comment type="caution">
    <text evidence="3">The sequence shown here is derived from an EMBL/GenBank/DDBJ whole genome shotgun (WGS) entry which is preliminary data.</text>
</comment>
<dbReference type="PANTHER" id="PTHR43649">
    <property type="entry name" value="ARABINOSE-BINDING PROTEIN-RELATED"/>
    <property type="match status" value="1"/>
</dbReference>
<evidence type="ECO:0000313" key="3">
    <source>
        <dbReference type="EMBL" id="MFD2118114.1"/>
    </source>
</evidence>
<keyword evidence="2" id="KW-0732">Signal</keyword>
<dbReference type="InterPro" id="IPR006059">
    <property type="entry name" value="SBP"/>
</dbReference>
<feature type="signal peptide" evidence="2">
    <location>
        <begin position="1"/>
        <end position="24"/>
    </location>
</feature>
<keyword evidence="4" id="KW-1185">Reference proteome</keyword>
<dbReference type="Pfam" id="PF01547">
    <property type="entry name" value="SBP_bac_1"/>
    <property type="match status" value="1"/>
</dbReference>
<dbReference type="InterPro" id="IPR050490">
    <property type="entry name" value="Bact_solute-bd_prot1"/>
</dbReference>
<reference evidence="4" key="1">
    <citation type="journal article" date="2019" name="Int. J. Syst. Evol. Microbiol.">
        <title>The Global Catalogue of Microorganisms (GCM) 10K type strain sequencing project: providing services to taxonomists for standard genome sequencing and annotation.</title>
        <authorList>
            <consortium name="The Broad Institute Genomics Platform"/>
            <consortium name="The Broad Institute Genome Sequencing Center for Infectious Disease"/>
            <person name="Wu L."/>
            <person name="Ma J."/>
        </authorList>
    </citation>
    <scope>NUCLEOTIDE SEQUENCE [LARGE SCALE GENOMIC DNA]</scope>
    <source>
        <strain evidence="4">GH52</strain>
    </source>
</reference>
<feature type="chain" id="PRO_5046361875" evidence="2">
    <location>
        <begin position="25"/>
        <end position="563"/>
    </location>
</feature>
<dbReference type="RefSeq" id="WP_377775703.1">
    <property type="nucleotide sequence ID" value="NZ_JBHUHO010000049.1"/>
</dbReference>
<evidence type="ECO:0000256" key="2">
    <source>
        <dbReference type="SAM" id="SignalP"/>
    </source>
</evidence>
<dbReference type="Proteomes" id="UP001597362">
    <property type="component" value="Unassembled WGS sequence"/>
</dbReference>
<proteinExistence type="predicted"/>
<sequence>MLFQNRKVKLVSLLFICVALLLSACGSSSEPKTTDTGEKTKTNSESSTDIKMNPAGELPITDEKVTLQVLMLGEPLVENFATNAFTKWLEEQTNVKIEWEIVPKNAAIEKLNVTLAGGDYPDVIMGFPINTVQQSLYGKDGVFLALNDLIEEYGVETKKMFENSPNVKGLITAPDGNIYALPQVNECYHCMMSSRMWINQDWLEALKLDMPTTTEEYYEVLKAFKEKDPNGNKIADEIPLAGYTEQGNVSFASFIMSSFVKRGNEDLIIDNGEIKASFVQPGWKEGTLYMKRLYDEGLIASESFTQDRNSLKRMASSGEQNIVGSFPQNWIAEVVDVNTEKGMAYAHTVPPLKGPGGVQSTPYNPFSMKQGQFVITDKAKYPEIAFRLADFMYSEEASIRSNVGVFETDWEAAAPGDKGIDGREGVWKKVAKPGGVQPVQNNRWVNTGPSYRSKDFRFGEVELNANGGEQILYNETSTKYEPYRLDVDEVVPPMFFTQEQSEELANLLTTISDYKNQFLARAITGDIDVEKEWDNYLLTLESMKLERFLQIHQEAYESYIKNK</sequence>
<gene>
    <name evidence="3" type="ORF">ACFSJH_20645</name>
</gene>
<dbReference type="EMBL" id="JBHUHO010000049">
    <property type="protein sequence ID" value="MFD2118114.1"/>
    <property type="molecule type" value="Genomic_DNA"/>
</dbReference>
<dbReference type="PROSITE" id="PS51257">
    <property type="entry name" value="PROKAR_LIPOPROTEIN"/>
    <property type="match status" value="1"/>
</dbReference>
<feature type="region of interest" description="Disordered" evidence="1">
    <location>
        <begin position="27"/>
        <end position="55"/>
    </location>
</feature>